<organism evidence="3 4">
    <name type="scientific">Bordetella genomosp. 1</name>
    <dbReference type="NCBI Taxonomy" id="1395607"/>
    <lineage>
        <taxon>Bacteria</taxon>
        <taxon>Pseudomonadati</taxon>
        <taxon>Pseudomonadota</taxon>
        <taxon>Betaproteobacteria</taxon>
        <taxon>Burkholderiales</taxon>
        <taxon>Alcaligenaceae</taxon>
        <taxon>Bordetella</taxon>
    </lineage>
</organism>
<dbReference type="RefSeq" id="WP_094825788.1">
    <property type="nucleotide sequence ID" value="NZ_NEVL01000002.1"/>
</dbReference>
<comment type="caution">
    <text evidence="3">The sequence shown here is derived from an EMBL/GenBank/DDBJ whole genome shotgun (WGS) entry which is preliminary data.</text>
</comment>
<dbReference type="Gene3D" id="2.60.120.260">
    <property type="entry name" value="Galactose-binding domain-like"/>
    <property type="match status" value="1"/>
</dbReference>
<evidence type="ECO:0000313" key="4">
    <source>
        <dbReference type="Proteomes" id="UP000217005"/>
    </source>
</evidence>
<dbReference type="Proteomes" id="UP000217005">
    <property type="component" value="Unassembled WGS sequence"/>
</dbReference>
<dbReference type="EMBL" id="NEVL01000002">
    <property type="protein sequence ID" value="OZI39419.1"/>
    <property type="molecule type" value="Genomic_DNA"/>
</dbReference>
<evidence type="ECO:0000256" key="2">
    <source>
        <dbReference type="SAM" id="SignalP"/>
    </source>
</evidence>
<feature type="signal peptide" evidence="2">
    <location>
        <begin position="1"/>
        <end position="29"/>
    </location>
</feature>
<reference evidence="3 4" key="1">
    <citation type="submission" date="2017-05" db="EMBL/GenBank/DDBJ databases">
        <title>Complete and WGS of Bordetella genogroups.</title>
        <authorList>
            <person name="Spilker T."/>
            <person name="LiPuma J."/>
        </authorList>
    </citation>
    <scope>NUCLEOTIDE SEQUENCE [LARGE SCALE GENOMIC DNA]</scope>
    <source>
        <strain evidence="3 4">AU17610</strain>
    </source>
</reference>
<evidence type="ECO:0000313" key="3">
    <source>
        <dbReference type="EMBL" id="OZI39419.1"/>
    </source>
</evidence>
<keyword evidence="1" id="KW-1133">Transmembrane helix</keyword>
<feature type="chain" id="PRO_5012808446" description="Cellulose synthase regulatory subunit" evidence="2">
    <location>
        <begin position="30"/>
        <end position="735"/>
    </location>
</feature>
<evidence type="ECO:0000256" key="1">
    <source>
        <dbReference type="SAM" id="Phobius"/>
    </source>
</evidence>
<dbReference type="AlphaFoldDB" id="A0A261SPU6"/>
<keyword evidence="1" id="KW-0812">Transmembrane</keyword>
<sequence>MTTNRNFRLHAVRRALLLASLSVPAAAYASPASDALHELGRDGLVQRSLSLKDLGIGNPVVLDQSDNRQEFYLPVPRGVALSDVALTLEGNYLKGEDVPATLNVAVDGRPVVAQRVVDREGNLSRPLTVDTRSRDSGFVQLSVNWSSPIGLRLCESDRRTANVLTLSPDTRLTYRYAAHTVGGLDDAWHTLPGNPVLLVANGKLDKQSFDAAWRVGVALERAGKHARVRALPAVGDEVTFKGVQVPAALANVPAFAALNGKDGHKLADPAEVGALLVLGAVPGDLAITDTALIGQINAALDALGAQLQGDADATQALAQWRERHASLASDKPAAQQIKVAMLGHQPVISVSPDAGAQAAGVFDSIWRRVLTSRQATVYQAGQAGTYGSDTTRLSLLGGSTTAFDVTTRGDWNLAFPLAAVSSDGRIPGELVLDLAAAPGASVTKPVASVLWNGVLLNAKQLDADGHPERLVARVPGYALGVTNNLRVSFQRQPVSPNCAETPQGFPVNVLPTSFVRAASAEPDGTFVGLLPLLAGSPQLLVPQAALDAPVTTLQNLVNLANASALSPVRTELVVADGAQPFKPTKPFLSMGVPVDGAKPPISVTDGKRLTVSGRAQDQQPWLDLEGPDRLSTAAVVKSGTQNGILWQALGEHPARIGESFMLTRGNAVVLGERGALAWVDTTDPGLSQPAGMGGGPFYEWRQYLAWGVPLIGILLLLAIVLAVMARRANKRSKNH</sequence>
<protein>
    <recommendedName>
        <fullName evidence="5">Cellulose synthase regulatory subunit</fullName>
    </recommendedName>
</protein>
<name>A0A261SPU6_9BORD</name>
<keyword evidence="1" id="KW-0472">Membrane</keyword>
<keyword evidence="2" id="KW-0732">Signal</keyword>
<dbReference type="OrthoDB" id="7315676at2"/>
<evidence type="ECO:0008006" key="5">
    <source>
        <dbReference type="Google" id="ProtNLM"/>
    </source>
</evidence>
<feature type="transmembrane region" description="Helical" evidence="1">
    <location>
        <begin position="703"/>
        <end position="725"/>
    </location>
</feature>
<accession>A0A261SPU6</accession>
<gene>
    <name evidence="3" type="ORF">CEG14_07840</name>
</gene>
<proteinExistence type="predicted"/>